<dbReference type="Gene3D" id="3.90.220.20">
    <property type="entry name" value="DNA methylase specificity domains"/>
    <property type="match status" value="2"/>
</dbReference>
<dbReference type="Pfam" id="PF01420">
    <property type="entry name" value="Methylase_S"/>
    <property type="match status" value="2"/>
</dbReference>
<dbReference type="InterPro" id="IPR044946">
    <property type="entry name" value="Restrct_endonuc_typeI_TRD_sf"/>
</dbReference>
<sequence length="465" mass="54040">MSQRDTNNIKKQEQKDCFVPRNDNQEVIENGVKQSAHKKEIASARLLSTSQHELRNDVRVPKLRFKEFEGEWHKKKLNTKIDFIAGYAFKSKMMKNFESKYQLLKMSNIYKSELQLDRNPSYWEKIDDKLKKYLLKKKDILLTLTGTVGKKDYGYSIVIPKNDRFLLNQRLVCLRAKTNISDADFINNLIKTSKFYYSFFNESKGGTGNQTNVGVDDLRNIKLLIPSFQEQQKIASFLAAVDTKIQQLTTKKELLENYKKGAMQQLFSQQLRFKNDDGTDFPDWEEKRLGEVGKIITGKTPSTSDEKLWNGEIQFITPTDIQENIKFQTQTKRTVVKNKRLNILPINSIVYTCIASIGKMCLTTKESITNQQINSIIPYQKYNYEYVYYYLLFLTPKIKSTQANTTLPIINKTDFSKFKIKTPSLKEQQKIANYLSALDKKITNVALQITNTQTFKKGLLQQLFV</sequence>
<dbReference type="PANTHER" id="PTHR30408:SF12">
    <property type="entry name" value="TYPE I RESTRICTION ENZYME MJAVIII SPECIFICITY SUBUNIT"/>
    <property type="match status" value="1"/>
</dbReference>
<gene>
    <name evidence="5" type="ORF">DIS07_13410</name>
</gene>
<dbReference type="InterPro" id="IPR000055">
    <property type="entry name" value="Restrct_endonuc_typeI_TRD"/>
</dbReference>
<feature type="domain" description="Type I restriction modification DNA specificity" evidence="4">
    <location>
        <begin position="71"/>
        <end position="256"/>
    </location>
</feature>
<keyword evidence="5" id="KW-0378">Hydrolase</keyword>
<proteinExistence type="inferred from homology"/>
<feature type="domain" description="Type I restriction modification DNA specificity" evidence="4">
    <location>
        <begin position="283"/>
        <end position="446"/>
    </location>
</feature>
<evidence type="ECO:0000256" key="1">
    <source>
        <dbReference type="ARBA" id="ARBA00010923"/>
    </source>
</evidence>
<dbReference type="OrthoDB" id="2234796at2"/>
<dbReference type="AlphaFoldDB" id="A0A2U2J7U5"/>
<dbReference type="GO" id="GO:0009307">
    <property type="term" value="P:DNA restriction-modification system"/>
    <property type="evidence" value="ECO:0007669"/>
    <property type="project" value="UniProtKB-KW"/>
</dbReference>
<keyword evidence="2" id="KW-0680">Restriction system</keyword>
<protein>
    <submittedName>
        <fullName evidence="5">Restriction endonuclease subunit S</fullName>
    </submittedName>
</protein>
<dbReference type="PANTHER" id="PTHR30408">
    <property type="entry name" value="TYPE-1 RESTRICTION ENZYME ECOKI SPECIFICITY PROTEIN"/>
    <property type="match status" value="1"/>
</dbReference>
<evidence type="ECO:0000313" key="6">
    <source>
        <dbReference type="Proteomes" id="UP000245670"/>
    </source>
</evidence>
<dbReference type="RefSeq" id="WP_109405767.1">
    <property type="nucleotide sequence ID" value="NZ_QFFG01000006.1"/>
</dbReference>
<evidence type="ECO:0000259" key="4">
    <source>
        <dbReference type="Pfam" id="PF01420"/>
    </source>
</evidence>
<evidence type="ECO:0000256" key="2">
    <source>
        <dbReference type="ARBA" id="ARBA00022747"/>
    </source>
</evidence>
<dbReference type="GO" id="GO:0004519">
    <property type="term" value="F:endonuclease activity"/>
    <property type="evidence" value="ECO:0007669"/>
    <property type="project" value="UniProtKB-KW"/>
</dbReference>
<accession>A0A2U2J7U5</accession>
<name>A0A2U2J7U5_9FLAO</name>
<keyword evidence="6" id="KW-1185">Reference proteome</keyword>
<reference evidence="5 6" key="1">
    <citation type="submission" date="2018-05" db="EMBL/GenBank/DDBJ databases">
        <title>Polaribacter aquimarinus sp. nov., isolated from sediment in a sediment of sea.</title>
        <authorList>
            <person name="Lu D."/>
        </authorList>
    </citation>
    <scope>NUCLEOTIDE SEQUENCE [LARGE SCALE GENOMIC DNA]</scope>
    <source>
        <strain evidence="5 6">ZY113</strain>
    </source>
</reference>
<dbReference type="GO" id="GO:0003677">
    <property type="term" value="F:DNA binding"/>
    <property type="evidence" value="ECO:0007669"/>
    <property type="project" value="UniProtKB-KW"/>
</dbReference>
<evidence type="ECO:0000256" key="3">
    <source>
        <dbReference type="ARBA" id="ARBA00023125"/>
    </source>
</evidence>
<dbReference type="EMBL" id="QFFG01000006">
    <property type="protein sequence ID" value="PWG04397.1"/>
    <property type="molecule type" value="Genomic_DNA"/>
</dbReference>
<dbReference type="Gene3D" id="1.10.287.1120">
    <property type="entry name" value="Bipartite methylase S protein"/>
    <property type="match status" value="1"/>
</dbReference>
<dbReference type="InterPro" id="IPR052021">
    <property type="entry name" value="Type-I_RS_S_subunit"/>
</dbReference>
<keyword evidence="5" id="KW-0255">Endonuclease</keyword>
<dbReference type="CDD" id="cd17286">
    <property type="entry name" value="RMtype1_S_Lla161ORF747P_TRD1-CR1_like"/>
    <property type="match status" value="1"/>
</dbReference>
<organism evidence="5 6">
    <name type="scientific">Polaribacter aquimarinus</name>
    <dbReference type="NCBI Taxonomy" id="2100726"/>
    <lineage>
        <taxon>Bacteria</taxon>
        <taxon>Pseudomonadati</taxon>
        <taxon>Bacteroidota</taxon>
        <taxon>Flavobacteriia</taxon>
        <taxon>Flavobacteriales</taxon>
        <taxon>Flavobacteriaceae</taxon>
    </lineage>
</organism>
<evidence type="ECO:0000313" key="5">
    <source>
        <dbReference type="EMBL" id="PWG04397.1"/>
    </source>
</evidence>
<keyword evidence="3" id="KW-0238">DNA-binding</keyword>
<comment type="similarity">
    <text evidence="1">Belongs to the type-I restriction system S methylase family.</text>
</comment>
<dbReference type="Proteomes" id="UP000245670">
    <property type="component" value="Unassembled WGS sequence"/>
</dbReference>
<dbReference type="SUPFAM" id="SSF116734">
    <property type="entry name" value="DNA methylase specificity domain"/>
    <property type="match status" value="2"/>
</dbReference>
<comment type="caution">
    <text evidence="5">The sequence shown here is derived from an EMBL/GenBank/DDBJ whole genome shotgun (WGS) entry which is preliminary data.</text>
</comment>
<keyword evidence="5" id="KW-0540">Nuclease</keyword>